<name>A0A0B7AT74_9EUPU</name>
<sequence length="62" mass="6837">MSRKISNTKICVAVVQKLQEQVFHVSVLDSSLPSAVNSIVYPVENGYWNCVRETSKNIGVGL</sequence>
<dbReference type="AlphaFoldDB" id="A0A0B7AT74"/>
<proteinExistence type="predicted"/>
<protein>
    <submittedName>
        <fullName evidence="1">Uncharacterized protein</fullName>
    </submittedName>
</protein>
<accession>A0A0B7AT74</accession>
<gene>
    <name evidence="1" type="primary">ORF141429</name>
</gene>
<organism evidence="1">
    <name type="scientific">Arion vulgaris</name>
    <dbReference type="NCBI Taxonomy" id="1028688"/>
    <lineage>
        <taxon>Eukaryota</taxon>
        <taxon>Metazoa</taxon>
        <taxon>Spiralia</taxon>
        <taxon>Lophotrochozoa</taxon>
        <taxon>Mollusca</taxon>
        <taxon>Gastropoda</taxon>
        <taxon>Heterobranchia</taxon>
        <taxon>Euthyneura</taxon>
        <taxon>Panpulmonata</taxon>
        <taxon>Eupulmonata</taxon>
        <taxon>Stylommatophora</taxon>
        <taxon>Helicina</taxon>
        <taxon>Arionoidea</taxon>
        <taxon>Arionidae</taxon>
        <taxon>Arion</taxon>
    </lineage>
</organism>
<reference evidence="1" key="1">
    <citation type="submission" date="2014-12" db="EMBL/GenBank/DDBJ databases">
        <title>Insight into the proteome of Arion vulgaris.</title>
        <authorList>
            <person name="Aradska J."/>
            <person name="Bulat T."/>
            <person name="Smidak R."/>
            <person name="Sarate P."/>
            <person name="Gangsoo J."/>
            <person name="Sialana F."/>
            <person name="Bilban M."/>
            <person name="Lubec G."/>
        </authorList>
    </citation>
    <scope>NUCLEOTIDE SEQUENCE</scope>
    <source>
        <tissue evidence="1">Skin</tissue>
    </source>
</reference>
<evidence type="ECO:0000313" key="1">
    <source>
        <dbReference type="EMBL" id="CEK84234.1"/>
    </source>
</evidence>
<dbReference type="EMBL" id="HACG01037369">
    <property type="protein sequence ID" value="CEK84234.1"/>
    <property type="molecule type" value="Transcribed_RNA"/>
</dbReference>